<evidence type="ECO:0000256" key="14">
    <source>
        <dbReference type="ARBA" id="ARBA00052505"/>
    </source>
</evidence>
<evidence type="ECO:0000259" key="18">
    <source>
        <dbReference type="PROSITE" id="PS50054"/>
    </source>
</evidence>
<dbReference type="FunFam" id="3.90.190.10:FF:000060">
    <property type="entry name" value="Phosphatidylglycerophosphatase and protein-tyrosine phosphatase 1"/>
    <property type="match status" value="1"/>
</dbReference>
<dbReference type="PROSITE" id="PS50056">
    <property type="entry name" value="TYR_PHOSPHATASE_2"/>
    <property type="match status" value="1"/>
</dbReference>
<evidence type="ECO:0000256" key="4">
    <source>
        <dbReference type="ARBA" id="ARBA00022801"/>
    </source>
</evidence>
<dbReference type="GO" id="GO:0008962">
    <property type="term" value="F:phosphatidylglycerophosphatase activity"/>
    <property type="evidence" value="ECO:0007669"/>
    <property type="project" value="UniProtKB-EC"/>
</dbReference>
<dbReference type="InterPro" id="IPR000387">
    <property type="entry name" value="Tyr_Pase_dom"/>
</dbReference>
<comment type="caution">
    <text evidence="20">The sequence shown here is derived from an EMBL/GenBank/DDBJ whole genome shotgun (WGS) entry which is preliminary data.</text>
</comment>
<evidence type="ECO:0000256" key="9">
    <source>
        <dbReference type="ARBA" id="ARBA00023264"/>
    </source>
</evidence>
<dbReference type="EC" id="3.1.3.27" evidence="11"/>
<comment type="subcellular location">
    <subcellularLocation>
        <location evidence="1">Membrane</location>
    </subcellularLocation>
</comment>
<dbReference type="InterPro" id="IPR000340">
    <property type="entry name" value="Dual-sp_phosphatase_cat-dom"/>
</dbReference>
<evidence type="ECO:0000256" key="8">
    <source>
        <dbReference type="ARBA" id="ARBA00023209"/>
    </source>
</evidence>
<keyword evidence="7" id="KW-0472">Membrane</keyword>
<proteinExistence type="predicted"/>
<evidence type="ECO:0000256" key="1">
    <source>
        <dbReference type="ARBA" id="ARBA00004370"/>
    </source>
</evidence>
<keyword evidence="9" id="KW-1208">Phospholipid metabolism</keyword>
<keyword evidence="6" id="KW-0443">Lipid metabolism</keyword>
<comment type="catalytic activity">
    <reaction evidence="13">
        <text>a 1-acyl-2-hexanoyl-sn-glycero-3-phospho-(1D-myo-inositol-5-phosphate) + H2O = a 1-acyl-2-hexanoyl-sn-glycero-3-phospho-(1D-myo-inositol) + phosphate</text>
        <dbReference type="Rhea" id="RHEA:42320"/>
        <dbReference type="ChEBI" id="CHEBI:15377"/>
        <dbReference type="ChEBI" id="CHEBI:43474"/>
        <dbReference type="ChEBI" id="CHEBI:78930"/>
        <dbReference type="ChEBI" id="CHEBI:78931"/>
    </reaction>
    <physiologicalReaction direction="left-to-right" evidence="13">
        <dbReference type="Rhea" id="RHEA:42321"/>
    </physiologicalReaction>
</comment>
<dbReference type="Proteomes" id="UP001107558">
    <property type="component" value="Chromosome 3"/>
</dbReference>
<dbReference type="GO" id="GO:0004721">
    <property type="term" value="F:phosphoprotein phosphatase activity"/>
    <property type="evidence" value="ECO:0007669"/>
    <property type="project" value="UniProtKB-KW"/>
</dbReference>
<dbReference type="GO" id="GO:0004439">
    <property type="term" value="F:phosphatidylinositol-4,5-bisphosphate 5-phosphatase activity"/>
    <property type="evidence" value="ECO:0007669"/>
    <property type="project" value="TreeGrafter"/>
</dbReference>
<name>A0A9J6BS60_POLVA</name>
<feature type="domain" description="Tyrosine specific protein phosphatases" evidence="19">
    <location>
        <begin position="117"/>
        <end position="187"/>
    </location>
</feature>
<evidence type="ECO:0000259" key="19">
    <source>
        <dbReference type="PROSITE" id="PS50056"/>
    </source>
</evidence>
<dbReference type="OrthoDB" id="273181at2759"/>
<dbReference type="SMART" id="SM00195">
    <property type="entry name" value="DSPc"/>
    <property type="match status" value="1"/>
</dbReference>
<dbReference type="EMBL" id="JADBJN010000003">
    <property type="protein sequence ID" value="KAG5672578.1"/>
    <property type="molecule type" value="Genomic_DNA"/>
</dbReference>
<dbReference type="InterPro" id="IPR042165">
    <property type="entry name" value="PTPMT1"/>
</dbReference>
<evidence type="ECO:0000256" key="13">
    <source>
        <dbReference type="ARBA" id="ARBA00051818"/>
    </source>
</evidence>
<dbReference type="InterPro" id="IPR029021">
    <property type="entry name" value="Prot-tyrosine_phosphatase-like"/>
</dbReference>
<comment type="catalytic activity">
    <reaction evidence="14">
        <text>1,2-dibutyryl-sn-glycero-3-phospho-(1D-myo-inositol-5-phosphate) + H2O = 1,2-dibutyryl-sn-glycero-3-phospho-(1D-myo-inositol) + phosphate</text>
        <dbReference type="Rhea" id="RHEA:42584"/>
        <dbReference type="ChEBI" id="CHEBI:15377"/>
        <dbReference type="ChEBI" id="CHEBI:43474"/>
        <dbReference type="ChEBI" id="CHEBI:82605"/>
        <dbReference type="ChEBI" id="CHEBI:82606"/>
    </reaction>
    <physiologicalReaction direction="left-to-right" evidence="14">
        <dbReference type="Rhea" id="RHEA:42585"/>
    </physiologicalReaction>
</comment>
<dbReference type="GO" id="GO:0005737">
    <property type="term" value="C:cytoplasm"/>
    <property type="evidence" value="ECO:0007669"/>
    <property type="project" value="UniProtKB-ARBA"/>
</dbReference>
<evidence type="ECO:0000256" key="16">
    <source>
        <dbReference type="ARBA" id="ARBA00052780"/>
    </source>
</evidence>
<evidence type="ECO:0000256" key="10">
    <source>
        <dbReference type="ARBA" id="ARBA00024192"/>
    </source>
</evidence>
<dbReference type="SUPFAM" id="SSF52799">
    <property type="entry name" value="(Phosphotyrosine protein) phosphatases II"/>
    <property type="match status" value="1"/>
</dbReference>
<evidence type="ECO:0000256" key="7">
    <source>
        <dbReference type="ARBA" id="ARBA00023136"/>
    </source>
</evidence>
<evidence type="ECO:0000256" key="2">
    <source>
        <dbReference type="ARBA" id="ARBA00005189"/>
    </source>
</evidence>
<dbReference type="PROSITE" id="PS50054">
    <property type="entry name" value="TYR_PHOSPHATASE_DUAL"/>
    <property type="match status" value="1"/>
</dbReference>
<evidence type="ECO:0000256" key="5">
    <source>
        <dbReference type="ARBA" id="ARBA00022912"/>
    </source>
</evidence>
<comment type="catalytic activity">
    <reaction evidence="16">
        <text>1,2-dioctanoyl-sn-glycero-3-phospho-(1D-myo-inositol-5-phosphate) + H2O = 1,2-dioctanoyl-sn-glycero-3-phospho-(1D-myo-inositol) + phosphate</text>
        <dbReference type="Rhea" id="RHEA:42308"/>
        <dbReference type="ChEBI" id="CHEBI:15377"/>
        <dbReference type="ChEBI" id="CHEBI:43474"/>
        <dbReference type="ChEBI" id="CHEBI:65221"/>
        <dbReference type="ChEBI" id="CHEBI:78911"/>
    </reaction>
    <physiologicalReaction direction="left-to-right" evidence="16">
        <dbReference type="Rhea" id="RHEA:42309"/>
    </physiologicalReaction>
</comment>
<comment type="catalytic activity">
    <reaction evidence="12">
        <text>a 1,2-diacyl-sn-glycero-3-phospho-(1'-sn-glycero-3'-phosphate) + H2O = a 1,2-diacyl-sn-glycero-3-phospho-(1'-sn-glycerol) + phosphate</text>
        <dbReference type="Rhea" id="RHEA:33751"/>
        <dbReference type="ChEBI" id="CHEBI:15377"/>
        <dbReference type="ChEBI" id="CHEBI:43474"/>
        <dbReference type="ChEBI" id="CHEBI:60110"/>
        <dbReference type="ChEBI" id="CHEBI:64716"/>
        <dbReference type="EC" id="3.1.3.27"/>
    </reaction>
    <physiologicalReaction direction="left-to-right" evidence="12">
        <dbReference type="Rhea" id="RHEA:33752"/>
    </physiologicalReaction>
</comment>
<keyword evidence="3" id="KW-0444">Lipid biosynthesis</keyword>
<sequence length="202" mass="23683">MTTAMFARVTFYPSLFYNVFMERVSARRWYDRIDENLILGALPFRYMVPELIKKENIKGVVSMNEDYELWFLSNNAEQWKKVGVNFLQLPTTDIFESPSQSKLENGVSFINSFLPKDSKIKELTPYHELNDNNAIGTVYVHCKAGRTRSATLVGCYLMMKNKWSPEQAVEHMRNKRPHILLHSAQWNALRLFHKDNINKEKT</sequence>
<accession>A0A9J6BS60</accession>
<keyword evidence="21" id="KW-1185">Reference proteome</keyword>
<dbReference type="InterPro" id="IPR016130">
    <property type="entry name" value="Tyr_Pase_AS"/>
</dbReference>
<dbReference type="Gene3D" id="3.90.190.10">
    <property type="entry name" value="Protein tyrosine phosphatase superfamily"/>
    <property type="match status" value="1"/>
</dbReference>
<keyword evidence="5" id="KW-0904">Protein phosphatase</keyword>
<keyword evidence="8" id="KW-0594">Phospholipid biosynthesis</keyword>
<evidence type="ECO:0000256" key="6">
    <source>
        <dbReference type="ARBA" id="ARBA00023098"/>
    </source>
</evidence>
<dbReference type="InterPro" id="IPR020422">
    <property type="entry name" value="TYR_PHOSPHATASE_DUAL_dom"/>
</dbReference>
<evidence type="ECO:0000256" key="12">
    <source>
        <dbReference type="ARBA" id="ARBA00050944"/>
    </source>
</evidence>
<protein>
    <recommendedName>
        <fullName evidence="17">Phosphatidylglycerophosphatase and protein-tyrosine phosphatase 1</fullName>
        <ecNumber evidence="11">3.1.3.27</ecNumber>
    </recommendedName>
</protein>
<gene>
    <name evidence="20" type="ORF">PVAND_002694</name>
</gene>
<organism evidence="20 21">
    <name type="scientific">Polypedilum vanderplanki</name>
    <name type="common">Sleeping chironomid midge</name>
    <dbReference type="NCBI Taxonomy" id="319348"/>
    <lineage>
        <taxon>Eukaryota</taxon>
        <taxon>Metazoa</taxon>
        <taxon>Ecdysozoa</taxon>
        <taxon>Arthropoda</taxon>
        <taxon>Hexapoda</taxon>
        <taxon>Insecta</taxon>
        <taxon>Pterygota</taxon>
        <taxon>Neoptera</taxon>
        <taxon>Endopterygota</taxon>
        <taxon>Diptera</taxon>
        <taxon>Nematocera</taxon>
        <taxon>Chironomoidea</taxon>
        <taxon>Chironomidae</taxon>
        <taxon>Chironominae</taxon>
        <taxon>Polypedilum</taxon>
        <taxon>Polypedilum</taxon>
    </lineage>
</organism>
<evidence type="ECO:0000256" key="17">
    <source>
        <dbReference type="ARBA" id="ARBA00069309"/>
    </source>
</evidence>
<dbReference type="AlphaFoldDB" id="A0A9J6BS60"/>
<evidence type="ECO:0000313" key="20">
    <source>
        <dbReference type="EMBL" id="KAG5672578.1"/>
    </source>
</evidence>
<evidence type="ECO:0000256" key="3">
    <source>
        <dbReference type="ARBA" id="ARBA00022516"/>
    </source>
</evidence>
<evidence type="ECO:0000256" key="11">
    <source>
        <dbReference type="ARBA" id="ARBA00024224"/>
    </source>
</evidence>
<comment type="pathway">
    <text evidence="10">Phospholipid metabolism; phosphatidylglycerol biosynthesis; phosphatidylglycerol from CDP-diacylglycerol: step 2/2.</text>
</comment>
<feature type="domain" description="Tyrosine-protein phosphatase" evidence="18">
    <location>
        <begin position="29"/>
        <end position="198"/>
    </location>
</feature>
<comment type="catalytic activity">
    <reaction evidence="15">
        <text>1,2-di-(9Z-octadecenoyl)-sn-glycero-3-phospho-(1'-sn-glycerol-3'-phosphate) + H2O = 1,2-di-(9Z-octadecenoyl)-sn-glycero-3-phospho-(1'-sn-glycerol) + phosphate</text>
        <dbReference type="Rhea" id="RHEA:42304"/>
        <dbReference type="ChEBI" id="CHEBI:15377"/>
        <dbReference type="ChEBI" id="CHEBI:43474"/>
        <dbReference type="ChEBI" id="CHEBI:75163"/>
        <dbReference type="ChEBI" id="CHEBI:78907"/>
    </reaction>
    <physiologicalReaction direction="left-to-right" evidence="15">
        <dbReference type="Rhea" id="RHEA:42305"/>
    </physiologicalReaction>
</comment>
<comment type="pathway">
    <text evidence="2">Lipid metabolism.</text>
</comment>
<keyword evidence="4" id="KW-0378">Hydrolase</keyword>
<dbReference type="Pfam" id="PF00782">
    <property type="entry name" value="DSPc"/>
    <property type="match status" value="1"/>
</dbReference>
<dbReference type="InterPro" id="IPR044596">
    <property type="entry name" value="PTPMT1-like"/>
</dbReference>
<dbReference type="CDD" id="cd14524">
    <property type="entry name" value="PTPMT1"/>
    <property type="match status" value="1"/>
</dbReference>
<dbReference type="PROSITE" id="PS00383">
    <property type="entry name" value="TYR_PHOSPHATASE_1"/>
    <property type="match status" value="1"/>
</dbReference>
<reference evidence="20" key="1">
    <citation type="submission" date="2021-03" db="EMBL/GenBank/DDBJ databases">
        <title>Chromosome level genome of the anhydrobiotic midge Polypedilum vanderplanki.</title>
        <authorList>
            <person name="Yoshida Y."/>
            <person name="Kikawada T."/>
            <person name="Gusev O."/>
        </authorList>
    </citation>
    <scope>NUCLEOTIDE SEQUENCE</scope>
    <source>
        <strain evidence="20">NIAS01</strain>
        <tissue evidence="20">Whole body or cell culture</tissue>
    </source>
</reference>
<dbReference type="GO" id="GO:0008654">
    <property type="term" value="P:phospholipid biosynthetic process"/>
    <property type="evidence" value="ECO:0007669"/>
    <property type="project" value="UniProtKB-KW"/>
</dbReference>
<dbReference type="GO" id="GO:0016020">
    <property type="term" value="C:membrane"/>
    <property type="evidence" value="ECO:0007669"/>
    <property type="project" value="UniProtKB-SubCell"/>
</dbReference>
<dbReference type="PANTHER" id="PTHR46712">
    <property type="entry name" value="PHOSPHATIDYLGLYCEROPHOSPHATASE AND PROTEIN-TYROSINE PHOSPHATASE 1"/>
    <property type="match status" value="1"/>
</dbReference>
<evidence type="ECO:0000256" key="15">
    <source>
        <dbReference type="ARBA" id="ARBA00052632"/>
    </source>
</evidence>
<evidence type="ECO:0000313" key="21">
    <source>
        <dbReference type="Proteomes" id="UP001107558"/>
    </source>
</evidence>
<dbReference type="PANTHER" id="PTHR46712:SF1">
    <property type="entry name" value="PHOSPHATIDYLGLYCEROPHOSPHATASE AND PROTEIN-TYROSINE PHOSPHATASE 1"/>
    <property type="match status" value="1"/>
</dbReference>